<gene>
    <name evidence="1" type="ORF">ACFSDX_24185</name>
</gene>
<organism evidence="1 2">
    <name type="scientific">Hymenobacter bucti</name>
    <dbReference type="NCBI Taxonomy" id="1844114"/>
    <lineage>
        <taxon>Bacteria</taxon>
        <taxon>Pseudomonadati</taxon>
        <taxon>Bacteroidota</taxon>
        <taxon>Cytophagia</taxon>
        <taxon>Cytophagales</taxon>
        <taxon>Hymenobacteraceae</taxon>
        <taxon>Hymenobacter</taxon>
    </lineage>
</organism>
<reference evidence="2" key="1">
    <citation type="journal article" date="2019" name="Int. J. Syst. Evol. Microbiol.">
        <title>The Global Catalogue of Microorganisms (GCM) 10K type strain sequencing project: providing services to taxonomists for standard genome sequencing and annotation.</title>
        <authorList>
            <consortium name="The Broad Institute Genomics Platform"/>
            <consortium name="The Broad Institute Genome Sequencing Center for Infectious Disease"/>
            <person name="Wu L."/>
            <person name="Ma J."/>
        </authorList>
    </citation>
    <scope>NUCLEOTIDE SEQUENCE [LARGE SCALE GENOMIC DNA]</scope>
    <source>
        <strain evidence="2">CGMCC 1.15795</strain>
    </source>
</reference>
<evidence type="ECO:0000313" key="2">
    <source>
        <dbReference type="Proteomes" id="UP001597197"/>
    </source>
</evidence>
<name>A0ABW4R1B2_9BACT</name>
<dbReference type="Proteomes" id="UP001597197">
    <property type="component" value="Unassembled WGS sequence"/>
</dbReference>
<evidence type="ECO:0008006" key="3">
    <source>
        <dbReference type="Google" id="ProtNLM"/>
    </source>
</evidence>
<sequence length="139" mass="15406">MADYNYLEHFPKPFLADLVAGRVLPFIGAGFSRNADLPKDKAMLDWDGLGSEIASLIAGYSYKGSPIDAISTYAHECSRTSLIEKLAELLLVNVAKPGKAHKSFCELQFDIVCTTNFEFLLEASYASIFKFCQPIIDEE</sequence>
<comment type="caution">
    <text evidence="1">The sequence shown here is derived from an EMBL/GenBank/DDBJ whole genome shotgun (WGS) entry which is preliminary data.</text>
</comment>
<proteinExistence type="predicted"/>
<dbReference type="EMBL" id="JBHUFD010000019">
    <property type="protein sequence ID" value="MFD1875554.1"/>
    <property type="molecule type" value="Genomic_DNA"/>
</dbReference>
<keyword evidence="2" id="KW-1185">Reference proteome</keyword>
<dbReference type="RefSeq" id="WP_382318379.1">
    <property type="nucleotide sequence ID" value="NZ_JBHUFD010000019.1"/>
</dbReference>
<evidence type="ECO:0000313" key="1">
    <source>
        <dbReference type="EMBL" id="MFD1875554.1"/>
    </source>
</evidence>
<accession>A0ABW4R1B2</accession>
<protein>
    <recommendedName>
        <fullName evidence="3">SIR2-like domain-containing protein</fullName>
    </recommendedName>
</protein>